<reference evidence="2" key="1">
    <citation type="journal article" date="2019" name="Sci. Rep.">
        <title>Draft genome of Tanacetum cinerariifolium, the natural source of mosquito coil.</title>
        <authorList>
            <person name="Yamashiro T."/>
            <person name="Shiraishi A."/>
            <person name="Satake H."/>
            <person name="Nakayama K."/>
        </authorList>
    </citation>
    <scope>NUCLEOTIDE SEQUENCE</scope>
</reference>
<feature type="non-terminal residue" evidence="2">
    <location>
        <position position="1"/>
    </location>
</feature>
<accession>A0A699XKY8</accession>
<evidence type="ECO:0000313" key="2">
    <source>
        <dbReference type="EMBL" id="GFD58486.1"/>
    </source>
</evidence>
<protein>
    <submittedName>
        <fullName evidence="2">Uncharacterized protein</fullName>
    </submittedName>
</protein>
<dbReference type="AlphaFoldDB" id="A0A699XKY8"/>
<feature type="non-terminal residue" evidence="2">
    <location>
        <position position="84"/>
    </location>
</feature>
<organism evidence="2">
    <name type="scientific">Tanacetum cinerariifolium</name>
    <name type="common">Dalmatian daisy</name>
    <name type="synonym">Chrysanthemum cinerariifolium</name>
    <dbReference type="NCBI Taxonomy" id="118510"/>
    <lineage>
        <taxon>Eukaryota</taxon>
        <taxon>Viridiplantae</taxon>
        <taxon>Streptophyta</taxon>
        <taxon>Embryophyta</taxon>
        <taxon>Tracheophyta</taxon>
        <taxon>Spermatophyta</taxon>
        <taxon>Magnoliopsida</taxon>
        <taxon>eudicotyledons</taxon>
        <taxon>Gunneridae</taxon>
        <taxon>Pentapetalae</taxon>
        <taxon>asterids</taxon>
        <taxon>campanulids</taxon>
        <taxon>Asterales</taxon>
        <taxon>Asteraceae</taxon>
        <taxon>Asteroideae</taxon>
        <taxon>Anthemideae</taxon>
        <taxon>Anthemidinae</taxon>
        <taxon>Tanacetum</taxon>
    </lineage>
</organism>
<feature type="region of interest" description="Disordered" evidence="1">
    <location>
        <begin position="1"/>
        <end position="84"/>
    </location>
</feature>
<evidence type="ECO:0000256" key="1">
    <source>
        <dbReference type="SAM" id="MobiDB-lite"/>
    </source>
</evidence>
<comment type="caution">
    <text evidence="2">The sequence shown here is derived from an EMBL/GenBank/DDBJ whole genome shotgun (WGS) entry which is preliminary data.</text>
</comment>
<sequence>HPRPVAYHDQNGPGQQAQQALTAGFPRTESARRGGARCARGRPRDGAFAPRQGARGGPAVGGHPDRRGVFAHPLGQAPRVRPKP</sequence>
<dbReference type="EMBL" id="BKCJ011853581">
    <property type="protein sequence ID" value="GFD58486.1"/>
    <property type="molecule type" value="Genomic_DNA"/>
</dbReference>
<proteinExistence type="predicted"/>
<feature type="compositionally biased region" description="Polar residues" evidence="1">
    <location>
        <begin position="12"/>
        <end position="21"/>
    </location>
</feature>
<name>A0A699XKY8_TANCI</name>
<gene>
    <name evidence="2" type="ORF">Tci_930455</name>
</gene>